<dbReference type="InterPro" id="IPR043154">
    <property type="entry name" value="Sec-1-like_dom1"/>
</dbReference>
<evidence type="ECO:0000313" key="2">
    <source>
        <dbReference type="EMBL" id="PIK37641.1"/>
    </source>
</evidence>
<dbReference type="Pfam" id="PF00995">
    <property type="entry name" value="Sec1"/>
    <property type="match status" value="1"/>
</dbReference>
<dbReference type="Proteomes" id="UP000230750">
    <property type="component" value="Unassembled WGS sequence"/>
</dbReference>
<comment type="caution">
    <text evidence="2">The sequence shown here is derived from an EMBL/GenBank/DDBJ whole genome shotgun (WGS) entry which is preliminary data.</text>
</comment>
<dbReference type="InterPro" id="IPR001619">
    <property type="entry name" value="Sec1-like"/>
</dbReference>
<reference evidence="2 3" key="1">
    <citation type="journal article" date="2017" name="PLoS Biol.">
        <title>The sea cucumber genome provides insights into morphological evolution and visceral regeneration.</title>
        <authorList>
            <person name="Zhang X."/>
            <person name="Sun L."/>
            <person name="Yuan J."/>
            <person name="Sun Y."/>
            <person name="Gao Y."/>
            <person name="Zhang L."/>
            <person name="Li S."/>
            <person name="Dai H."/>
            <person name="Hamel J.F."/>
            <person name="Liu C."/>
            <person name="Yu Y."/>
            <person name="Liu S."/>
            <person name="Lin W."/>
            <person name="Guo K."/>
            <person name="Jin S."/>
            <person name="Xu P."/>
            <person name="Storey K.B."/>
            <person name="Huan P."/>
            <person name="Zhang T."/>
            <person name="Zhou Y."/>
            <person name="Zhang J."/>
            <person name="Lin C."/>
            <person name="Li X."/>
            <person name="Xing L."/>
            <person name="Huo D."/>
            <person name="Sun M."/>
            <person name="Wang L."/>
            <person name="Mercier A."/>
            <person name="Li F."/>
            <person name="Yang H."/>
            <person name="Xiang J."/>
        </authorList>
    </citation>
    <scope>NUCLEOTIDE SEQUENCE [LARGE SCALE GENOMIC DNA]</scope>
    <source>
        <strain evidence="2">Shaxun</strain>
        <tissue evidence="2">Muscle</tissue>
    </source>
</reference>
<evidence type="ECO:0000313" key="3">
    <source>
        <dbReference type="Proteomes" id="UP000230750"/>
    </source>
</evidence>
<dbReference type="InterPro" id="IPR036045">
    <property type="entry name" value="Sec1-like_sf"/>
</dbReference>
<proteinExistence type="inferred from homology"/>
<protein>
    <submittedName>
        <fullName evidence="2">Uncharacterized protein</fullName>
    </submittedName>
</protein>
<dbReference type="STRING" id="307972.A0A2G8JPD7"/>
<organism evidence="2 3">
    <name type="scientific">Stichopus japonicus</name>
    <name type="common">Sea cucumber</name>
    <dbReference type="NCBI Taxonomy" id="307972"/>
    <lineage>
        <taxon>Eukaryota</taxon>
        <taxon>Metazoa</taxon>
        <taxon>Echinodermata</taxon>
        <taxon>Eleutherozoa</taxon>
        <taxon>Echinozoa</taxon>
        <taxon>Holothuroidea</taxon>
        <taxon>Aspidochirotacea</taxon>
        <taxon>Aspidochirotida</taxon>
        <taxon>Stichopodidae</taxon>
        <taxon>Apostichopus</taxon>
    </lineage>
</organism>
<dbReference type="OrthoDB" id="2228at2759"/>
<dbReference type="Gene3D" id="3.40.50.2060">
    <property type="match status" value="1"/>
</dbReference>
<sequence length="106" mass="12221">MALKAVVEQRILRDVLYPLADKKSSKWRVLVVDNLSMRIISSCCKMKTITEAGITLVEDLMKKREPLRNVEAIYLIQPIEKVCHVPDSCGREMFATIRNNVDMHVY</sequence>
<dbReference type="GO" id="GO:0016192">
    <property type="term" value="P:vesicle-mediated transport"/>
    <property type="evidence" value="ECO:0007669"/>
    <property type="project" value="InterPro"/>
</dbReference>
<name>A0A2G8JPD7_STIJA</name>
<evidence type="ECO:0000256" key="1">
    <source>
        <dbReference type="ARBA" id="ARBA00009884"/>
    </source>
</evidence>
<dbReference type="SUPFAM" id="SSF56815">
    <property type="entry name" value="Sec1/munc18-like (SM) proteins"/>
    <property type="match status" value="1"/>
</dbReference>
<keyword evidence="3" id="KW-1185">Reference proteome</keyword>
<dbReference type="AlphaFoldDB" id="A0A2G8JPD7"/>
<comment type="similarity">
    <text evidence="1">Belongs to the STXBP/unc-18/SEC1 family.</text>
</comment>
<dbReference type="PANTHER" id="PTHR11679">
    <property type="entry name" value="VESICLE PROTEIN SORTING-ASSOCIATED"/>
    <property type="match status" value="1"/>
</dbReference>
<dbReference type="EMBL" id="MRZV01001472">
    <property type="protein sequence ID" value="PIK37641.1"/>
    <property type="molecule type" value="Genomic_DNA"/>
</dbReference>
<accession>A0A2G8JPD7</accession>
<gene>
    <name evidence="2" type="ORF">BSL78_25512</name>
</gene>